<feature type="compositionally biased region" description="Basic residues" evidence="2">
    <location>
        <begin position="585"/>
        <end position="595"/>
    </location>
</feature>
<feature type="compositionally biased region" description="Basic and acidic residues" evidence="2">
    <location>
        <begin position="568"/>
        <end position="580"/>
    </location>
</feature>
<accession>A0ABD3AMN1</accession>
<feature type="compositionally biased region" description="Basic and acidic residues" evidence="2">
    <location>
        <begin position="214"/>
        <end position="228"/>
    </location>
</feature>
<dbReference type="Pfam" id="PF03398">
    <property type="entry name" value="Ist1"/>
    <property type="match status" value="1"/>
</dbReference>
<proteinExistence type="inferred from homology"/>
<feature type="compositionally biased region" description="Basic and acidic residues" evidence="2">
    <location>
        <begin position="349"/>
        <end position="358"/>
    </location>
</feature>
<feature type="region of interest" description="Disordered" evidence="2">
    <location>
        <begin position="213"/>
        <end position="250"/>
    </location>
</feature>
<comment type="caution">
    <text evidence="3">The sequence shown here is derived from an EMBL/GenBank/DDBJ whole genome shotgun (WGS) entry which is preliminary data.</text>
</comment>
<dbReference type="Proteomes" id="UP001630127">
    <property type="component" value="Unassembled WGS sequence"/>
</dbReference>
<feature type="compositionally biased region" description="Basic and acidic residues" evidence="2">
    <location>
        <begin position="682"/>
        <end position="695"/>
    </location>
</feature>
<evidence type="ECO:0000313" key="3">
    <source>
        <dbReference type="EMBL" id="KAL3532438.1"/>
    </source>
</evidence>
<feature type="compositionally biased region" description="Polar residues" evidence="2">
    <location>
        <begin position="527"/>
        <end position="536"/>
    </location>
</feature>
<protein>
    <recommendedName>
        <fullName evidence="5">Regulator of Vps4 activity in the MVB pathway protein</fullName>
    </recommendedName>
</protein>
<dbReference type="PANTHER" id="PTHR12161:SF14">
    <property type="entry name" value="REGULATOR OF VPS4 ACTIVITY IN THE MVB PATHWAY PROTEIN"/>
    <property type="match status" value="1"/>
</dbReference>
<feature type="compositionally biased region" description="Basic and acidic residues" evidence="2">
    <location>
        <begin position="279"/>
        <end position="308"/>
    </location>
</feature>
<evidence type="ECO:0000313" key="4">
    <source>
        <dbReference type="Proteomes" id="UP001630127"/>
    </source>
</evidence>
<dbReference type="InterPro" id="IPR005061">
    <property type="entry name" value="Ist1"/>
</dbReference>
<keyword evidence="4" id="KW-1185">Reference proteome</keyword>
<feature type="compositionally biased region" description="Polar residues" evidence="2">
    <location>
        <begin position="336"/>
        <end position="347"/>
    </location>
</feature>
<dbReference type="AlphaFoldDB" id="A0ABD3AMN1"/>
<dbReference type="Gene3D" id="1.20.1260.60">
    <property type="entry name" value="Vacuolar protein sorting-associated protein Ist1"/>
    <property type="match status" value="1"/>
</dbReference>
<evidence type="ECO:0000256" key="1">
    <source>
        <dbReference type="ARBA" id="ARBA00005536"/>
    </source>
</evidence>
<comment type="similarity">
    <text evidence="1">Belongs to the IST1 family.</text>
</comment>
<evidence type="ECO:0000256" key="2">
    <source>
        <dbReference type="SAM" id="MobiDB-lite"/>
    </source>
</evidence>
<feature type="compositionally biased region" description="Basic and acidic residues" evidence="2">
    <location>
        <begin position="632"/>
        <end position="649"/>
    </location>
</feature>
<dbReference type="EMBL" id="JBJUIK010000003">
    <property type="protein sequence ID" value="KAL3532438.1"/>
    <property type="molecule type" value="Genomic_DNA"/>
</dbReference>
<dbReference type="InterPro" id="IPR042277">
    <property type="entry name" value="IST1-like"/>
</dbReference>
<organism evidence="3 4">
    <name type="scientific">Cinchona calisaya</name>
    <dbReference type="NCBI Taxonomy" id="153742"/>
    <lineage>
        <taxon>Eukaryota</taxon>
        <taxon>Viridiplantae</taxon>
        <taxon>Streptophyta</taxon>
        <taxon>Embryophyta</taxon>
        <taxon>Tracheophyta</taxon>
        <taxon>Spermatophyta</taxon>
        <taxon>Magnoliopsida</taxon>
        <taxon>eudicotyledons</taxon>
        <taxon>Gunneridae</taxon>
        <taxon>Pentapetalae</taxon>
        <taxon>asterids</taxon>
        <taxon>lamiids</taxon>
        <taxon>Gentianales</taxon>
        <taxon>Rubiaceae</taxon>
        <taxon>Cinchonoideae</taxon>
        <taxon>Cinchoneae</taxon>
        <taxon>Cinchona</taxon>
    </lineage>
</organism>
<reference evidence="3 4" key="1">
    <citation type="submission" date="2024-11" db="EMBL/GenBank/DDBJ databases">
        <title>A near-complete genome assembly of Cinchona calisaya.</title>
        <authorList>
            <person name="Lian D.C."/>
            <person name="Zhao X.W."/>
            <person name="Wei L."/>
        </authorList>
    </citation>
    <scope>NUCLEOTIDE SEQUENCE [LARGE SCALE GENOMIC DNA]</scope>
    <source>
        <tissue evidence="3">Nenye</tissue>
    </source>
</reference>
<evidence type="ECO:0008006" key="5">
    <source>
        <dbReference type="Google" id="ProtNLM"/>
    </source>
</evidence>
<feature type="region of interest" description="Disordered" evidence="2">
    <location>
        <begin position="409"/>
        <end position="440"/>
    </location>
</feature>
<feature type="region of interest" description="Disordered" evidence="2">
    <location>
        <begin position="461"/>
        <end position="717"/>
    </location>
</feature>
<feature type="region of interest" description="Disordered" evidence="2">
    <location>
        <begin position="264"/>
        <end position="358"/>
    </location>
</feature>
<dbReference type="FunFam" id="1.20.1260.60:FF:000002">
    <property type="entry name" value="Vacuolar protein sorting-associated protein IST1"/>
    <property type="match status" value="1"/>
</dbReference>
<gene>
    <name evidence="3" type="ORF">ACH5RR_005959</name>
</gene>
<feature type="compositionally biased region" description="Basic and acidic residues" evidence="2">
    <location>
        <begin position="238"/>
        <end position="250"/>
    </location>
</feature>
<name>A0ABD3AMN1_9GENT</name>
<feature type="compositionally biased region" description="Polar residues" evidence="2">
    <location>
        <begin position="546"/>
        <end position="555"/>
    </location>
</feature>
<sequence length="757" mass="85683">MLDGLLNRGFSSKSKSLIKATRTRIEVERRRPEAKQRFLKEDLAKLLANGLDINAYGRTEEFLAGLDLLTCYDFIEYTCEYLVKQLSSMQKQRECPEECREAVASLMFAAARFSDLPELRDLRDLFQERYGGALECFVNQKFVEKLSSRPPITEKRLQLLKDIASEFSIKWDSRGFEHRMAAPSTLAQAQPNKHGPSTVAADKYNLLNGNESVAKSDRYDASPKEARGPSDGVNRLNNGRECKDSRREHGSVAVANFDSYDVTPKEARGLSNGGHRMHNGSEGKDSRREDRYDVAKSDSYDVSPKETRSLSNHGHRIPNEGQGKNSGREEVYLNQKARQGRSTNGHMSATEKGETTSRRVKNDKLLEGRQEMMVYEHELSRKEDDTLFKAVKSGNSSRKKKLYNVGSEYSGQDEGIGNPIDERESWKTLSPGKTKMSPGCEGFMGREGDISSACEHVREKNLLNSKKHVQEEEGYSSKSDKNSLRPPPYIKSKNNMFPPPYIKHKESKHTPNRKSEQAGSYWDGHSTDPSSCSRVNEVNESKTQTEPENPGSEGQNVGLVRVRRSRNHEKGQQYEEDKIPLPKPRSVRRKQHKSSSNHDDTANVEDVGAVKRSSSSRRRRENSRKGLQILFDDEHSRKDEEERMIDKLLLHYSKKPSTYDAGKVKKVSQVHPPHQFSNDTGESSHDRKGDGHDLSPDAIPKTMRSTSLPHEETMPSEAKKVFTRANSFQPDGQARHVHPKLPDYDDLAARFAALKDL</sequence>
<dbReference type="PANTHER" id="PTHR12161">
    <property type="entry name" value="IST1 FAMILY MEMBER"/>
    <property type="match status" value="1"/>
</dbReference>